<dbReference type="InterPro" id="IPR016169">
    <property type="entry name" value="FAD-bd_PCMH_sub2"/>
</dbReference>
<dbReference type="PANTHER" id="PTHR42973:SF39">
    <property type="entry name" value="FAD-BINDING PCMH-TYPE DOMAIN-CONTAINING PROTEIN"/>
    <property type="match status" value="1"/>
</dbReference>
<evidence type="ECO:0000313" key="6">
    <source>
        <dbReference type="EMBL" id="RYP11247.1"/>
    </source>
</evidence>
<evidence type="ECO:0000256" key="4">
    <source>
        <dbReference type="ARBA" id="ARBA00022827"/>
    </source>
</evidence>
<comment type="similarity">
    <text evidence="2">Belongs to the oxygen-dependent FAD-linked oxidoreductase family.</text>
</comment>
<dbReference type="PANTHER" id="PTHR42973">
    <property type="entry name" value="BINDING OXIDOREDUCTASE, PUTATIVE (AFU_ORTHOLOGUE AFUA_1G17690)-RELATED"/>
    <property type="match status" value="1"/>
</dbReference>
<gene>
    <name evidence="6" type="ORF">DL764_000203</name>
</gene>
<sequence>MGAAVPADGSLVNGNAESHPGLFLALNGGGNNFGTPTSFTLSTYPPPKFRAESRGTLGKIHLWCTPPCSNTDETPKQPIPYDELLASPMLSGLASEMIGRVDKTSEAEASYVGYLFMNDADHEQDAIAAYGEENVGRLRDMQAKYDPGRMFRD</sequence>
<evidence type="ECO:0000256" key="1">
    <source>
        <dbReference type="ARBA" id="ARBA00001974"/>
    </source>
</evidence>
<accession>A0A4Q4TY40</accession>
<protein>
    <recommendedName>
        <fullName evidence="8">Berberine/berberine-like domain-containing protein</fullName>
    </recommendedName>
</protein>
<dbReference type="AlphaFoldDB" id="A0A4Q4TY40"/>
<comment type="caution">
    <text evidence="6">The sequence shown here is derived from an EMBL/GenBank/DDBJ whole genome shotgun (WGS) entry which is preliminary data.</text>
</comment>
<organism evidence="6 7">
    <name type="scientific">Monosporascus ibericus</name>
    <dbReference type="NCBI Taxonomy" id="155417"/>
    <lineage>
        <taxon>Eukaryota</taxon>
        <taxon>Fungi</taxon>
        <taxon>Dikarya</taxon>
        <taxon>Ascomycota</taxon>
        <taxon>Pezizomycotina</taxon>
        <taxon>Sordariomycetes</taxon>
        <taxon>Xylariomycetidae</taxon>
        <taxon>Xylariales</taxon>
        <taxon>Xylariales incertae sedis</taxon>
        <taxon>Monosporascus</taxon>
    </lineage>
</organism>
<comment type="cofactor">
    <cofactor evidence="1">
        <name>FAD</name>
        <dbReference type="ChEBI" id="CHEBI:57692"/>
    </cofactor>
</comment>
<dbReference type="GO" id="GO:0050660">
    <property type="term" value="F:flavin adenine dinucleotide binding"/>
    <property type="evidence" value="ECO:0007669"/>
    <property type="project" value="InterPro"/>
</dbReference>
<dbReference type="EMBL" id="QJNU01000004">
    <property type="protein sequence ID" value="RYP11247.1"/>
    <property type="molecule type" value="Genomic_DNA"/>
</dbReference>
<evidence type="ECO:0008006" key="8">
    <source>
        <dbReference type="Google" id="ProtNLM"/>
    </source>
</evidence>
<dbReference type="OrthoDB" id="4774161at2759"/>
<evidence type="ECO:0000256" key="5">
    <source>
        <dbReference type="ARBA" id="ARBA00023002"/>
    </source>
</evidence>
<dbReference type="Proteomes" id="UP000293360">
    <property type="component" value="Unassembled WGS sequence"/>
</dbReference>
<keyword evidence="3" id="KW-0285">Flavoprotein</keyword>
<keyword evidence="4" id="KW-0274">FAD</keyword>
<dbReference type="InterPro" id="IPR050416">
    <property type="entry name" value="FAD-linked_Oxidoreductase"/>
</dbReference>
<proteinExistence type="inferred from homology"/>
<keyword evidence="5" id="KW-0560">Oxidoreductase</keyword>
<name>A0A4Q4TY40_9PEZI</name>
<evidence type="ECO:0000313" key="7">
    <source>
        <dbReference type="Proteomes" id="UP000293360"/>
    </source>
</evidence>
<evidence type="ECO:0000256" key="3">
    <source>
        <dbReference type="ARBA" id="ARBA00022630"/>
    </source>
</evidence>
<dbReference type="Gene3D" id="3.30.465.10">
    <property type="match status" value="1"/>
</dbReference>
<dbReference type="STRING" id="155417.A0A4Q4TY40"/>
<reference evidence="6 7" key="1">
    <citation type="submission" date="2018-06" db="EMBL/GenBank/DDBJ databases">
        <title>Complete Genomes of Monosporascus.</title>
        <authorList>
            <person name="Robinson A.J."/>
            <person name="Natvig D.O."/>
        </authorList>
    </citation>
    <scope>NUCLEOTIDE SEQUENCE [LARGE SCALE GENOMIC DNA]</scope>
    <source>
        <strain evidence="6 7">CBS 110550</strain>
    </source>
</reference>
<keyword evidence="7" id="KW-1185">Reference proteome</keyword>
<dbReference type="InterPro" id="IPR036318">
    <property type="entry name" value="FAD-bd_PCMH-like_sf"/>
</dbReference>
<dbReference type="GO" id="GO:0016491">
    <property type="term" value="F:oxidoreductase activity"/>
    <property type="evidence" value="ECO:0007669"/>
    <property type="project" value="UniProtKB-KW"/>
</dbReference>
<evidence type="ECO:0000256" key="2">
    <source>
        <dbReference type="ARBA" id="ARBA00005466"/>
    </source>
</evidence>
<dbReference type="SUPFAM" id="SSF56176">
    <property type="entry name" value="FAD-binding/transporter-associated domain-like"/>
    <property type="match status" value="1"/>
</dbReference>